<evidence type="ECO:0000256" key="1">
    <source>
        <dbReference type="ARBA" id="ARBA00022448"/>
    </source>
</evidence>
<dbReference type="SUPFAM" id="SSF52540">
    <property type="entry name" value="P-loop containing nucleoside triphosphate hydrolases"/>
    <property type="match status" value="1"/>
</dbReference>
<keyword evidence="3 5" id="KW-0067">ATP-binding</keyword>
<evidence type="ECO:0000256" key="3">
    <source>
        <dbReference type="ARBA" id="ARBA00022840"/>
    </source>
</evidence>
<dbReference type="Gene3D" id="3.40.50.300">
    <property type="entry name" value="P-loop containing nucleotide triphosphate hydrolases"/>
    <property type="match status" value="1"/>
</dbReference>
<dbReference type="PROSITE" id="PS50893">
    <property type="entry name" value="ABC_TRANSPORTER_2"/>
    <property type="match status" value="1"/>
</dbReference>
<evidence type="ECO:0000313" key="5">
    <source>
        <dbReference type="EMBL" id="HHI96907.1"/>
    </source>
</evidence>
<evidence type="ECO:0000259" key="4">
    <source>
        <dbReference type="PROSITE" id="PS50893"/>
    </source>
</evidence>
<protein>
    <submittedName>
        <fullName evidence="5">ABC transporter ATP-binding protein</fullName>
    </submittedName>
</protein>
<dbReference type="InterPro" id="IPR003439">
    <property type="entry name" value="ABC_transporter-like_ATP-bd"/>
</dbReference>
<comment type="caution">
    <text evidence="5">The sequence shown here is derived from an EMBL/GenBank/DDBJ whole genome shotgun (WGS) entry which is preliminary data.</text>
</comment>
<proteinExistence type="predicted"/>
<sequence>IDKLPPYKIARLGISRTFQNLEIFGHLSVVENVLLAINSRFRVSWWESVLRWPSFFRKEKEALQRALSFLRLLGLEEQAFVPAATLPFGLQRYLEIVRALATEPKLLLLDEAASGLDASEKALLAKLIKELKEQGLSILLVEHDINLTMELADEVIVLDQGEKIAQGPPEKIQRDPKVIAVYLGGEE</sequence>
<dbReference type="Proteomes" id="UP000886101">
    <property type="component" value="Unassembled WGS sequence"/>
</dbReference>
<dbReference type="Pfam" id="PF00005">
    <property type="entry name" value="ABC_tran"/>
    <property type="match status" value="1"/>
</dbReference>
<organism evidence="5">
    <name type="scientific">Thermodesulfatator atlanticus</name>
    <dbReference type="NCBI Taxonomy" id="501497"/>
    <lineage>
        <taxon>Bacteria</taxon>
        <taxon>Pseudomonadati</taxon>
        <taxon>Thermodesulfobacteriota</taxon>
        <taxon>Thermodesulfobacteria</taxon>
        <taxon>Thermodesulfobacteriales</taxon>
        <taxon>Thermodesulfatatoraceae</taxon>
        <taxon>Thermodesulfatator</taxon>
    </lineage>
</organism>
<keyword evidence="1" id="KW-0813">Transport</keyword>
<dbReference type="GO" id="GO:0005524">
    <property type="term" value="F:ATP binding"/>
    <property type="evidence" value="ECO:0007669"/>
    <property type="project" value="UniProtKB-KW"/>
</dbReference>
<name>A0A7V5NZJ1_9BACT</name>
<dbReference type="GO" id="GO:0005886">
    <property type="term" value="C:plasma membrane"/>
    <property type="evidence" value="ECO:0007669"/>
    <property type="project" value="TreeGrafter"/>
</dbReference>
<feature type="domain" description="ABC transporter" evidence="4">
    <location>
        <begin position="1"/>
        <end position="185"/>
    </location>
</feature>
<dbReference type="EMBL" id="DROK01000105">
    <property type="protein sequence ID" value="HHI96907.1"/>
    <property type="molecule type" value="Genomic_DNA"/>
</dbReference>
<dbReference type="PANTHER" id="PTHR45772:SF9">
    <property type="entry name" value="CONSERVED COMPONENT OF ABC TRANSPORTER FOR NATURAL AMINO ACIDS"/>
    <property type="match status" value="1"/>
</dbReference>
<feature type="non-terminal residue" evidence="5">
    <location>
        <position position="1"/>
    </location>
</feature>
<accession>A0A7V5NZJ1</accession>
<evidence type="ECO:0000256" key="2">
    <source>
        <dbReference type="ARBA" id="ARBA00022741"/>
    </source>
</evidence>
<dbReference type="PANTHER" id="PTHR45772">
    <property type="entry name" value="CONSERVED COMPONENT OF ABC TRANSPORTER FOR NATURAL AMINO ACIDS-RELATED"/>
    <property type="match status" value="1"/>
</dbReference>
<keyword evidence="2" id="KW-0547">Nucleotide-binding</keyword>
<dbReference type="Pfam" id="PF12399">
    <property type="entry name" value="BCA_ABC_TP_C"/>
    <property type="match status" value="1"/>
</dbReference>
<dbReference type="InterPro" id="IPR032823">
    <property type="entry name" value="BCA_ABC_TP_C"/>
</dbReference>
<dbReference type="InterPro" id="IPR051120">
    <property type="entry name" value="ABC_AA/LPS_Transport"/>
</dbReference>
<dbReference type="GO" id="GO:0016887">
    <property type="term" value="F:ATP hydrolysis activity"/>
    <property type="evidence" value="ECO:0007669"/>
    <property type="project" value="InterPro"/>
</dbReference>
<dbReference type="InterPro" id="IPR027417">
    <property type="entry name" value="P-loop_NTPase"/>
</dbReference>
<dbReference type="AlphaFoldDB" id="A0A7V5NZJ1"/>
<gene>
    <name evidence="5" type="ORF">ENJ96_03565</name>
</gene>
<reference evidence="5" key="1">
    <citation type="journal article" date="2020" name="mSystems">
        <title>Genome- and Community-Level Interaction Insights into Carbon Utilization and Element Cycling Functions of Hydrothermarchaeota in Hydrothermal Sediment.</title>
        <authorList>
            <person name="Zhou Z."/>
            <person name="Liu Y."/>
            <person name="Xu W."/>
            <person name="Pan J."/>
            <person name="Luo Z.H."/>
            <person name="Li M."/>
        </authorList>
    </citation>
    <scope>NUCLEOTIDE SEQUENCE [LARGE SCALE GENOMIC DNA]</scope>
    <source>
        <strain evidence="5">HyVt-533</strain>
    </source>
</reference>